<gene>
    <name evidence="1" type="ORF">DPMN_088393</name>
</gene>
<dbReference type="EMBL" id="JAIWYP010000003">
    <property type="protein sequence ID" value="KAH3846099.1"/>
    <property type="molecule type" value="Genomic_DNA"/>
</dbReference>
<evidence type="ECO:0000313" key="2">
    <source>
        <dbReference type="Proteomes" id="UP000828390"/>
    </source>
</evidence>
<evidence type="ECO:0000313" key="1">
    <source>
        <dbReference type="EMBL" id="KAH3846099.1"/>
    </source>
</evidence>
<protein>
    <submittedName>
        <fullName evidence="1">Uncharacterized protein</fullName>
    </submittedName>
</protein>
<reference evidence="1" key="2">
    <citation type="submission" date="2020-11" db="EMBL/GenBank/DDBJ databases">
        <authorList>
            <person name="McCartney M.A."/>
            <person name="Auch B."/>
            <person name="Kono T."/>
            <person name="Mallez S."/>
            <person name="Becker A."/>
            <person name="Gohl D.M."/>
            <person name="Silverstein K.A.T."/>
            <person name="Koren S."/>
            <person name="Bechman K.B."/>
            <person name="Herman A."/>
            <person name="Abrahante J.E."/>
            <person name="Garbe J."/>
        </authorList>
    </citation>
    <scope>NUCLEOTIDE SEQUENCE</scope>
    <source>
        <strain evidence="1">Duluth1</strain>
        <tissue evidence="1">Whole animal</tissue>
    </source>
</reference>
<proteinExistence type="predicted"/>
<accession>A0A9D4KUS1</accession>
<organism evidence="1 2">
    <name type="scientific">Dreissena polymorpha</name>
    <name type="common">Zebra mussel</name>
    <name type="synonym">Mytilus polymorpha</name>
    <dbReference type="NCBI Taxonomy" id="45954"/>
    <lineage>
        <taxon>Eukaryota</taxon>
        <taxon>Metazoa</taxon>
        <taxon>Spiralia</taxon>
        <taxon>Lophotrochozoa</taxon>
        <taxon>Mollusca</taxon>
        <taxon>Bivalvia</taxon>
        <taxon>Autobranchia</taxon>
        <taxon>Heteroconchia</taxon>
        <taxon>Euheterodonta</taxon>
        <taxon>Imparidentia</taxon>
        <taxon>Neoheterodontei</taxon>
        <taxon>Myida</taxon>
        <taxon>Dreissenoidea</taxon>
        <taxon>Dreissenidae</taxon>
        <taxon>Dreissena</taxon>
    </lineage>
</organism>
<name>A0A9D4KUS1_DREPO</name>
<sequence>MDCEYDKPDDILVDLIINGVKHPKVHERLLDQGEKLTIDKAIDIGQQYELSQNQLKLMRGHEVLSVKKKVSVCKTN</sequence>
<dbReference type="Proteomes" id="UP000828390">
    <property type="component" value="Unassembled WGS sequence"/>
</dbReference>
<keyword evidence="2" id="KW-1185">Reference proteome</keyword>
<comment type="caution">
    <text evidence="1">The sequence shown here is derived from an EMBL/GenBank/DDBJ whole genome shotgun (WGS) entry which is preliminary data.</text>
</comment>
<reference evidence="1" key="1">
    <citation type="journal article" date="2019" name="bioRxiv">
        <title>The Genome of the Zebra Mussel, Dreissena polymorpha: A Resource for Invasive Species Research.</title>
        <authorList>
            <person name="McCartney M.A."/>
            <person name="Auch B."/>
            <person name="Kono T."/>
            <person name="Mallez S."/>
            <person name="Zhang Y."/>
            <person name="Obille A."/>
            <person name="Becker A."/>
            <person name="Abrahante J.E."/>
            <person name="Garbe J."/>
            <person name="Badalamenti J.P."/>
            <person name="Herman A."/>
            <person name="Mangelson H."/>
            <person name="Liachko I."/>
            <person name="Sullivan S."/>
            <person name="Sone E.D."/>
            <person name="Koren S."/>
            <person name="Silverstein K.A.T."/>
            <person name="Beckman K.B."/>
            <person name="Gohl D.M."/>
        </authorList>
    </citation>
    <scope>NUCLEOTIDE SEQUENCE</scope>
    <source>
        <strain evidence="1">Duluth1</strain>
        <tissue evidence="1">Whole animal</tissue>
    </source>
</reference>
<dbReference type="AlphaFoldDB" id="A0A9D4KUS1"/>